<name>A0A8T0D3J6_9TREM</name>
<protein>
    <submittedName>
        <fullName evidence="1">Uncharacterized protein</fullName>
    </submittedName>
</protein>
<gene>
    <name evidence="1" type="ORF">P879_10557</name>
</gene>
<dbReference type="EMBL" id="JTDF01020480">
    <property type="protein sequence ID" value="KAF8562415.1"/>
    <property type="molecule type" value="Genomic_DNA"/>
</dbReference>
<dbReference type="Proteomes" id="UP000699462">
    <property type="component" value="Unassembled WGS sequence"/>
</dbReference>
<proteinExistence type="predicted"/>
<dbReference type="OrthoDB" id="6249184at2759"/>
<sequence>PLRRARRQPVRSFYRIFTDPVLSRKPFFCWNDRCCCQGEWIPKIFEPPIPPLVQVEALRLIANKHWKATDINRLVSIPRTYIYRIVESMRGSTKDLGKGVRECILKYAMENRYAATWDLQKNLLDSGLCDLATLPTARDIAVVLAKHQKNLPMDPIIIEDDEEVNGHNGERTCAGVNTMNGLLSPASLTRLGDSIVSTDGKCGKRETISEAGQQATVPVVSISPTGLVITHVGTLCATTKSPVQTSISSAPPLAIGNSSSCQSVGFSSGTHPQTVGNACPTIGPYTTFFTSLNTVPHSQSDCQVIHTVNPISAPITVPQEKRPAGEQEQPVISIGNGQTMVPAPPPFLISPTQLWPGQIHRLLLTNPTATTTGGEGSSVDLAIVYLGHNCWRPVILPSGFNPVGRLGSQPIELKSDVRMTPASAVTTIANQ</sequence>
<accession>A0A8T0D3J6</accession>
<evidence type="ECO:0000313" key="1">
    <source>
        <dbReference type="EMBL" id="KAF8562415.1"/>
    </source>
</evidence>
<keyword evidence="2" id="KW-1185">Reference proteome</keyword>
<dbReference type="AlphaFoldDB" id="A0A8T0D3J6"/>
<reference evidence="1 2" key="1">
    <citation type="submission" date="2019-07" db="EMBL/GenBank/DDBJ databases">
        <title>Annotation for the trematode Paragonimus westermani.</title>
        <authorList>
            <person name="Choi Y.-J."/>
        </authorList>
    </citation>
    <scope>NUCLEOTIDE SEQUENCE [LARGE SCALE GENOMIC DNA]</scope>
    <source>
        <strain evidence="1">180907_Pwestermani</strain>
    </source>
</reference>
<comment type="caution">
    <text evidence="1">The sequence shown here is derived from an EMBL/GenBank/DDBJ whole genome shotgun (WGS) entry which is preliminary data.</text>
</comment>
<feature type="non-terminal residue" evidence="1">
    <location>
        <position position="1"/>
    </location>
</feature>
<organism evidence="1 2">
    <name type="scientific">Paragonimus westermani</name>
    <dbReference type="NCBI Taxonomy" id="34504"/>
    <lineage>
        <taxon>Eukaryota</taxon>
        <taxon>Metazoa</taxon>
        <taxon>Spiralia</taxon>
        <taxon>Lophotrochozoa</taxon>
        <taxon>Platyhelminthes</taxon>
        <taxon>Trematoda</taxon>
        <taxon>Digenea</taxon>
        <taxon>Plagiorchiida</taxon>
        <taxon>Troglotremata</taxon>
        <taxon>Troglotrematidae</taxon>
        <taxon>Paragonimus</taxon>
    </lineage>
</organism>
<evidence type="ECO:0000313" key="2">
    <source>
        <dbReference type="Proteomes" id="UP000699462"/>
    </source>
</evidence>